<evidence type="ECO:0000259" key="2">
    <source>
        <dbReference type="PROSITE" id="PS50833"/>
    </source>
</evidence>
<dbReference type="EMBL" id="CP118375">
    <property type="protein sequence ID" value="WFD41872.1"/>
    <property type="molecule type" value="Genomic_DNA"/>
</dbReference>
<dbReference type="GO" id="GO:0005730">
    <property type="term" value="C:nucleolus"/>
    <property type="evidence" value="ECO:0007669"/>
    <property type="project" value="TreeGrafter"/>
</dbReference>
<dbReference type="Pfam" id="PF04427">
    <property type="entry name" value="Brix"/>
    <property type="match status" value="1"/>
</dbReference>
<dbReference type="SUPFAM" id="SSF52954">
    <property type="entry name" value="Class II aaRS ABD-related"/>
    <property type="match status" value="1"/>
</dbReference>
<feature type="compositionally biased region" description="Polar residues" evidence="1">
    <location>
        <begin position="100"/>
        <end position="112"/>
    </location>
</feature>
<dbReference type="InterPro" id="IPR007109">
    <property type="entry name" value="Brix"/>
</dbReference>
<feature type="compositionally biased region" description="Basic and acidic residues" evidence="1">
    <location>
        <begin position="50"/>
        <end position="60"/>
    </location>
</feature>
<evidence type="ECO:0000313" key="3">
    <source>
        <dbReference type="EMBL" id="WFD41872.1"/>
    </source>
</evidence>
<protein>
    <submittedName>
        <fullName evidence="3">Ribosome production factor 1</fullName>
    </submittedName>
</protein>
<feature type="compositionally biased region" description="Acidic residues" evidence="1">
    <location>
        <begin position="122"/>
        <end position="147"/>
    </location>
</feature>
<dbReference type="PROSITE" id="PS50833">
    <property type="entry name" value="BRIX"/>
    <property type="match status" value="1"/>
</dbReference>
<dbReference type="SMART" id="SM00879">
    <property type="entry name" value="Brix"/>
    <property type="match status" value="1"/>
</dbReference>
<accession>A0AAF0FBR0</accession>
<reference evidence="3" key="1">
    <citation type="submission" date="2023-02" db="EMBL/GenBank/DDBJ databases">
        <title>Mating type loci evolution in Malassezia.</title>
        <authorList>
            <person name="Coelho M.A."/>
        </authorList>
    </citation>
    <scope>NUCLEOTIDE SEQUENCE</scope>
    <source>
        <strain evidence="3">CBS 14136</strain>
    </source>
</reference>
<dbReference type="GO" id="GO:0000470">
    <property type="term" value="P:maturation of LSU-rRNA"/>
    <property type="evidence" value="ECO:0007669"/>
    <property type="project" value="TreeGrafter"/>
</dbReference>
<feature type="compositionally biased region" description="Basic and acidic residues" evidence="1">
    <location>
        <begin position="167"/>
        <end position="176"/>
    </location>
</feature>
<feature type="region of interest" description="Disordered" evidence="1">
    <location>
        <begin position="1"/>
        <end position="208"/>
    </location>
</feature>
<evidence type="ECO:0000256" key="1">
    <source>
        <dbReference type="SAM" id="MobiDB-lite"/>
    </source>
</evidence>
<feature type="domain" description="Brix" evidence="2">
    <location>
        <begin position="200"/>
        <end position="385"/>
    </location>
</feature>
<dbReference type="GO" id="GO:0030687">
    <property type="term" value="C:preribosome, large subunit precursor"/>
    <property type="evidence" value="ECO:0007669"/>
    <property type="project" value="TreeGrafter"/>
</dbReference>
<evidence type="ECO:0000313" key="4">
    <source>
        <dbReference type="Proteomes" id="UP001214628"/>
    </source>
</evidence>
<dbReference type="GO" id="GO:0000460">
    <property type="term" value="P:maturation of 5.8S rRNA"/>
    <property type="evidence" value="ECO:0007669"/>
    <property type="project" value="TreeGrafter"/>
</dbReference>
<dbReference type="AlphaFoldDB" id="A0AAF0FBR0"/>
<keyword evidence="4" id="KW-1185">Reference proteome</keyword>
<feature type="compositionally biased region" description="Basic residues" evidence="1">
    <location>
        <begin position="36"/>
        <end position="46"/>
    </location>
</feature>
<dbReference type="InterPro" id="IPR044281">
    <property type="entry name" value="IMP4/RPF1"/>
</dbReference>
<dbReference type="PANTHER" id="PTHR22734">
    <property type="entry name" value="U3 SMALL NUCLEOLAR RIBONUCLEOPROTEIN PROTEIN IMP4"/>
    <property type="match status" value="1"/>
</dbReference>
<feature type="compositionally biased region" description="Polar residues" evidence="1">
    <location>
        <begin position="72"/>
        <end position="91"/>
    </location>
</feature>
<dbReference type="Gene3D" id="3.40.50.10480">
    <property type="entry name" value="Probable brix-domain ribosomal biogenesis protein"/>
    <property type="match status" value="1"/>
</dbReference>
<dbReference type="GO" id="GO:0042134">
    <property type="term" value="F:rRNA primary transcript binding"/>
    <property type="evidence" value="ECO:0007669"/>
    <property type="project" value="InterPro"/>
</dbReference>
<name>A0AAF0FBR0_9BASI</name>
<dbReference type="Proteomes" id="UP001214628">
    <property type="component" value="Chromosome 1"/>
</dbReference>
<organism evidence="3 4">
    <name type="scientific">Malassezia psittaci</name>
    <dbReference type="NCBI Taxonomy" id="1821823"/>
    <lineage>
        <taxon>Eukaryota</taxon>
        <taxon>Fungi</taxon>
        <taxon>Dikarya</taxon>
        <taxon>Basidiomycota</taxon>
        <taxon>Ustilaginomycotina</taxon>
        <taxon>Malasseziomycetes</taxon>
        <taxon>Malasseziales</taxon>
        <taxon>Malasseziaceae</taxon>
        <taxon>Malassezia</taxon>
    </lineage>
</organism>
<feature type="compositionally biased region" description="Polar residues" evidence="1">
    <location>
        <begin position="188"/>
        <end position="200"/>
    </location>
</feature>
<gene>
    <name evidence="3" type="primary">RPF1</name>
    <name evidence="3" type="ORF">MPSI1_000508</name>
</gene>
<sequence>MRARASEEEEAPVRKSGNVSHIGNKHKRQDMYQKYRKEKARSKLQRRLQTAKDERTSAEGKRRRKERLAANKTKTIENSRTYNPTVLNAPNTHEVPSWMQPVSASSTQSENRTSTEQHDDDQTSDAEDGQDGEEGDSSESEEDDEEPEKLSDTASVDNEPEEMDEIVDPHQAKYDQDADPTAPPAILITTSLPSNATSPHLASANARSHPAEEVRNFVKELLGVFTGAEYRPRAKAKGAGLGKICSWARARRYDAVIVIGEARKKPCTLTLVQLPMGPTALFRLTSISYGKEIYGHARNTGHSPELIMNNFTTALGHRVGHMLQHLFPKVPELEGRQVVTAHNQRDYVFFRRHRYEFRSTEKAALQEIGPRFTLKLVSMAAGLPKGAGAWNGRFVDELEVDDPPPAQADGQQDGDLDDGIEFLWKPKMSASRRSFYL</sequence>
<proteinExistence type="predicted"/>
<dbReference type="PANTHER" id="PTHR22734:SF3">
    <property type="entry name" value="RIBOSOME PRODUCTION FACTOR 1"/>
    <property type="match status" value="1"/>
</dbReference>